<dbReference type="OrthoDB" id="785600at2759"/>
<evidence type="ECO:0000256" key="1">
    <source>
        <dbReference type="SAM" id="MobiDB-lite"/>
    </source>
</evidence>
<feature type="region of interest" description="Disordered" evidence="1">
    <location>
        <begin position="141"/>
        <end position="171"/>
    </location>
</feature>
<proteinExistence type="predicted"/>
<dbReference type="AlphaFoldDB" id="A0A8X7YLQ3"/>
<gene>
    <name evidence="2" type="ORF">POTOM_044396</name>
</gene>
<dbReference type="PANTHER" id="PTHR47481:SF22">
    <property type="entry name" value="RETROTRANSPOSON GAG DOMAIN-CONTAINING PROTEIN"/>
    <property type="match status" value="1"/>
</dbReference>
<sequence length="171" mass="18753">MVEMKGENLFGYIDGTTPPPSTVSSTIDGICLNNIGDTIHVPIPTTHHPLNDFEMVAFLLIGLDPDYDPFVMLVTTRVEPLSMEEICGHLLSHELKLEHHQSIINLSVTKPHYAAHGGNSFCHLRSGYNFILGAPPSRWGPSHRNSNRHSHGRGCNTPSFLGHGSSSHPIC</sequence>
<dbReference type="PANTHER" id="PTHR47481">
    <property type="match status" value="1"/>
</dbReference>
<name>A0A8X7YLQ3_POPTO</name>
<accession>A0A8X7YLQ3</accession>
<dbReference type="EMBL" id="JAAWWB010000025">
    <property type="protein sequence ID" value="KAG6752175.1"/>
    <property type="molecule type" value="Genomic_DNA"/>
</dbReference>
<reference evidence="2" key="1">
    <citation type="journal article" date="2020" name="bioRxiv">
        <title>Hybrid origin of Populus tomentosa Carr. identified through genome sequencing and phylogenomic analysis.</title>
        <authorList>
            <person name="An X."/>
            <person name="Gao K."/>
            <person name="Chen Z."/>
            <person name="Li J."/>
            <person name="Yang X."/>
            <person name="Yang X."/>
            <person name="Zhou J."/>
            <person name="Guo T."/>
            <person name="Zhao T."/>
            <person name="Huang S."/>
            <person name="Miao D."/>
            <person name="Khan W.U."/>
            <person name="Rao P."/>
            <person name="Ye M."/>
            <person name="Lei B."/>
            <person name="Liao W."/>
            <person name="Wang J."/>
            <person name="Ji L."/>
            <person name="Li Y."/>
            <person name="Guo B."/>
            <person name="Mustafa N.S."/>
            <person name="Li S."/>
            <person name="Yun Q."/>
            <person name="Keller S.R."/>
            <person name="Mao J."/>
            <person name="Zhang R."/>
            <person name="Strauss S.H."/>
        </authorList>
    </citation>
    <scope>NUCLEOTIDE SEQUENCE</scope>
    <source>
        <strain evidence="2">GM15</strain>
        <tissue evidence="2">Leaf</tissue>
    </source>
</reference>
<protein>
    <submittedName>
        <fullName evidence="2">Uncharacterized protein</fullName>
    </submittedName>
</protein>
<feature type="compositionally biased region" description="Polar residues" evidence="1">
    <location>
        <begin position="156"/>
        <end position="171"/>
    </location>
</feature>
<keyword evidence="3" id="KW-1185">Reference proteome</keyword>
<dbReference type="Proteomes" id="UP000886885">
    <property type="component" value="Chromosome 13A"/>
</dbReference>
<comment type="caution">
    <text evidence="2">The sequence shown here is derived from an EMBL/GenBank/DDBJ whole genome shotgun (WGS) entry which is preliminary data.</text>
</comment>
<organism evidence="2 3">
    <name type="scientific">Populus tomentosa</name>
    <name type="common">Chinese white poplar</name>
    <dbReference type="NCBI Taxonomy" id="118781"/>
    <lineage>
        <taxon>Eukaryota</taxon>
        <taxon>Viridiplantae</taxon>
        <taxon>Streptophyta</taxon>
        <taxon>Embryophyta</taxon>
        <taxon>Tracheophyta</taxon>
        <taxon>Spermatophyta</taxon>
        <taxon>Magnoliopsida</taxon>
        <taxon>eudicotyledons</taxon>
        <taxon>Gunneridae</taxon>
        <taxon>Pentapetalae</taxon>
        <taxon>rosids</taxon>
        <taxon>fabids</taxon>
        <taxon>Malpighiales</taxon>
        <taxon>Salicaceae</taxon>
        <taxon>Saliceae</taxon>
        <taxon>Populus</taxon>
    </lineage>
</organism>
<evidence type="ECO:0000313" key="2">
    <source>
        <dbReference type="EMBL" id="KAG6752175.1"/>
    </source>
</evidence>
<evidence type="ECO:0000313" key="3">
    <source>
        <dbReference type="Proteomes" id="UP000886885"/>
    </source>
</evidence>